<feature type="region of interest" description="Disordered" evidence="7">
    <location>
        <begin position="185"/>
        <end position="225"/>
    </location>
</feature>
<dbReference type="PANTHER" id="PTHR11961">
    <property type="entry name" value="CYTOCHROME C"/>
    <property type="match status" value="1"/>
</dbReference>
<feature type="transmembrane region" description="Helical" evidence="8">
    <location>
        <begin position="24"/>
        <end position="46"/>
    </location>
</feature>
<dbReference type="RefSeq" id="WP_142788044.1">
    <property type="nucleotide sequence ID" value="NZ_VHJK01000001.1"/>
</dbReference>
<dbReference type="PRINTS" id="PR00604">
    <property type="entry name" value="CYTCHRMECIAB"/>
</dbReference>
<dbReference type="PROSITE" id="PS51007">
    <property type="entry name" value="CYTC"/>
    <property type="match status" value="1"/>
</dbReference>
<protein>
    <submittedName>
        <fullName evidence="10">Cytochrome c family protein</fullName>
    </submittedName>
</protein>
<keyword evidence="3 6" id="KW-0479">Metal-binding</keyword>
<evidence type="ECO:0000256" key="5">
    <source>
        <dbReference type="ARBA" id="ARBA00023004"/>
    </source>
</evidence>
<dbReference type="GO" id="GO:0009055">
    <property type="term" value="F:electron transfer activity"/>
    <property type="evidence" value="ECO:0007669"/>
    <property type="project" value="InterPro"/>
</dbReference>
<keyword evidence="1" id="KW-0813">Transport</keyword>
<dbReference type="EMBL" id="VHJK01000001">
    <property type="protein sequence ID" value="TRD11771.1"/>
    <property type="molecule type" value="Genomic_DNA"/>
</dbReference>
<dbReference type="GO" id="GO:0020037">
    <property type="term" value="F:heme binding"/>
    <property type="evidence" value="ECO:0007669"/>
    <property type="project" value="InterPro"/>
</dbReference>
<dbReference type="InterPro" id="IPR009056">
    <property type="entry name" value="Cyt_c-like_dom"/>
</dbReference>
<evidence type="ECO:0000313" key="10">
    <source>
        <dbReference type="EMBL" id="TRD11771.1"/>
    </source>
</evidence>
<evidence type="ECO:0000256" key="7">
    <source>
        <dbReference type="SAM" id="MobiDB-lite"/>
    </source>
</evidence>
<accession>A0A547PCB3</accession>
<evidence type="ECO:0000256" key="6">
    <source>
        <dbReference type="PROSITE-ProRule" id="PRU00433"/>
    </source>
</evidence>
<evidence type="ECO:0000313" key="11">
    <source>
        <dbReference type="Proteomes" id="UP000316343"/>
    </source>
</evidence>
<reference evidence="10 11" key="1">
    <citation type="submission" date="2019-06" db="EMBL/GenBank/DDBJ databases">
        <title>Erythrobacter insulae sp. nov., isolated from a tidal flat.</title>
        <authorList>
            <person name="Yoon J.-H."/>
        </authorList>
    </citation>
    <scope>NUCLEOTIDE SEQUENCE [LARGE SCALE GENOMIC DNA]</scope>
    <source>
        <strain evidence="10 11">JBTF-M21</strain>
    </source>
</reference>
<evidence type="ECO:0000256" key="4">
    <source>
        <dbReference type="ARBA" id="ARBA00022982"/>
    </source>
</evidence>
<dbReference type="SUPFAM" id="SSF46626">
    <property type="entry name" value="Cytochrome c"/>
    <property type="match status" value="1"/>
</dbReference>
<dbReference type="Gene3D" id="1.10.760.10">
    <property type="entry name" value="Cytochrome c-like domain"/>
    <property type="match status" value="1"/>
</dbReference>
<dbReference type="Proteomes" id="UP000316343">
    <property type="component" value="Unassembled WGS sequence"/>
</dbReference>
<sequence length="225" mass="22699">MTQKNSSEATPVAANGGGDMFNTAAGWVLFAAGLGLGLSILSGKFFHADSPEMPEKPGYFIAEPEGPADGPAEISLPEAISLVSAADGEKVFAKCQACHNVAQGGPNGIGPNLHGVMGAAFASKAGFGYSSALSSAGGNWGWEEMDAWLKSPKGYVNGTSMSFAGLGKIEDRAAVALYLNENGGSLTPPEFTPVAEEDAAAEAGAEGEAAAEQDAAAQTEEAPAE</sequence>
<keyword evidence="2 6" id="KW-0349">Heme</keyword>
<evidence type="ECO:0000256" key="8">
    <source>
        <dbReference type="SAM" id="Phobius"/>
    </source>
</evidence>
<dbReference type="OrthoDB" id="9805828at2"/>
<keyword evidence="8" id="KW-0472">Membrane</keyword>
<keyword evidence="5 6" id="KW-0408">Iron</keyword>
<comment type="caution">
    <text evidence="10">The sequence shown here is derived from an EMBL/GenBank/DDBJ whole genome shotgun (WGS) entry which is preliminary data.</text>
</comment>
<keyword evidence="8" id="KW-1133">Transmembrane helix</keyword>
<name>A0A547PCB3_9SPHN</name>
<keyword evidence="4" id="KW-0249">Electron transport</keyword>
<dbReference type="InterPro" id="IPR002327">
    <property type="entry name" value="Cyt_c_1A/1B"/>
</dbReference>
<feature type="compositionally biased region" description="Low complexity" evidence="7">
    <location>
        <begin position="201"/>
        <end position="225"/>
    </location>
</feature>
<dbReference type="InterPro" id="IPR036909">
    <property type="entry name" value="Cyt_c-like_dom_sf"/>
</dbReference>
<evidence type="ECO:0000259" key="9">
    <source>
        <dbReference type="PROSITE" id="PS51007"/>
    </source>
</evidence>
<evidence type="ECO:0000256" key="3">
    <source>
        <dbReference type="ARBA" id="ARBA00022723"/>
    </source>
</evidence>
<proteinExistence type="predicted"/>
<feature type="domain" description="Cytochrome c" evidence="9">
    <location>
        <begin position="83"/>
        <end position="183"/>
    </location>
</feature>
<keyword evidence="8" id="KW-0812">Transmembrane</keyword>
<dbReference type="GO" id="GO:0046872">
    <property type="term" value="F:metal ion binding"/>
    <property type="evidence" value="ECO:0007669"/>
    <property type="project" value="UniProtKB-KW"/>
</dbReference>
<keyword evidence="11" id="KW-1185">Reference proteome</keyword>
<dbReference type="AlphaFoldDB" id="A0A547PCB3"/>
<gene>
    <name evidence="10" type="ORF">FGU71_07760</name>
</gene>
<evidence type="ECO:0000256" key="1">
    <source>
        <dbReference type="ARBA" id="ARBA00022448"/>
    </source>
</evidence>
<organism evidence="10 11">
    <name type="scientific">Erythrobacter insulae</name>
    <dbReference type="NCBI Taxonomy" id="2584124"/>
    <lineage>
        <taxon>Bacteria</taxon>
        <taxon>Pseudomonadati</taxon>
        <taxon>Pseudomonadota</taxon>
        <taxon>Alphaproteobacteria</taxon>
        <taxon>Sphingomonadales</taxon>
        <taxon>Erythrobacteraceae</taxon>
        <taxon>Erythrobacter/Porphyrobacter group</taxon>
        <taxon>Erythrobacter</taxon>
    </lineage>
</organism>
<evidence type="ECO:0000256" key="2">
    <source>
        <dbReference type="ARBA" id="ARBA00022617"/>
    </source>
</evidence>